<keyword evidence="2" id="KW-1185">Reference proteome</keyword>
<dbReference type="EMBL" id="QPMM01000017">
    <property type="protein sequence ID" value="RFS18947.1"/>
    <property type="molecule type" value="Genomic_DNA"/>
</dbReference>
<evidence type="ECO:0008006" key="3">
    <source>
        <dbReference type="Google" id="ProtNLM"/>
    </source>
</evidence>
<dbReference type="InterPro" id="IPR029016">
    <property type="entry name" value="GAF-like_dom_sf"/>
</dbReference>
<dbReference type="Gene3D" id="3.30.450.40">
    <property type="match status" value="1"/>
</dbReference>
<protein>
    <recommendedName>
        <fullName evidence="3">GAF domain-containing protein</fullName>
    </recommendedName>
</protein>
<reference evidence="1 2" key="1">
    <citation type="submission" date="2018-07" db="EMBL/GenBank/DDBJ databases">
        <title>Chitinophaga K2CV101002-2 sp. nov., isolated from a monsoon evergreen broad-leaved forest soil.</title>
        <authorList>
            <person name="Lv Y."/>
        </authorList>
    </citation>
    <scope>NUCLEOTIDE SEQUENCE [LARGE SCALE GENOMIC DNA]</scope>
    <source>
        <strain evidence="1 2">GDMCC 1.1288</strain>
    </source>
</reference>
<accession>A0A3E1Y376</accession>
<dbReference type="RefSeq" id="WP_116978626.1">
    <property type="nucleotide sequence ID" value="NZ_QPMM01000017.1"/>
</dbReference>
<sequence>MKVLTAHPGLFNDDNVIESNISFVPFLNFLREKVSEEVADPRSSFYKIIIDKFESNPDTLKPISDSTDLSKYKEYLDLVTAAIFPVTTNTETDIYGIGVPYRFAIFYYSDLFKKLFSDDGKDLVAVPEGISVQQVKKDKITWLYKLILEKLYHFPMNYKNDIIHTLTAPDGSKRFVKVNIDPRFVDVKVKGDLPPLDYKLFCSKQVTPESMMNLLPPSMFELEGFVIWTVKDVTQSESLNTIKSLVMNMKSSNEVESYHTVERLIPTILGIPEITAHLVPFPVVNGKNVLEEQFATTDPILGIGNKKQQQHFFQLVLEQLKKNPNPLVIPDVDEAAIAAHPFLKYLPIKNIKSFLLCPITHKKEVLGMLELACSTPNALSADPLWRLQNTYPLLVLMLNRSMGILESRLNEVIKDQFTALQPAVEWKFVDAAWNYLLTPEDERKDIESISFDEVYPLYGAIDIRNSSVQQGNAIREDLQEQLELIRDTLVAIGQTIHLPLLEELLFKTNDFLNGLDNSLVAGEDMKVNEFMKQEIQPVLEHLCDGNDELKPLLENYFAKIDKTEGHVFKHRREYEESLSAINSAISQYLEKERGYIQQSFPCYFEKYRTDGVEYTIYIGQSIAHEKKFDNLYLRNLRLWQLSSMAHIARLTQKIGPKLKIPLETTQMILMHSTPITISFRSDERRFDVEGAYNIRYEIIKKRIDKVHIKDTGERLTQPGTIAMVYSYVREMEELKKYITFLQSKNILGPEIEELELEELQGVSGLKALRVKVNMDQQ</sequence>
<proteinExistence type="predicted"/>
<comment type="caution">
    <text evidence="1">The sequence shown here is derived from an EMBL/GenBank/DDBJ whole genome shotgun (WGS) entry which is preliminary data.</text>
</comment>
<dbReference type="SUPFAM" id="SSF55781">
    <property type="entry name" value="GAF domain-like"/>
    <property type="match status" value="1"/>
</dbReference>
<dbReference type="Proteomes" id="UP000260644">
    <property type="component" value="Unassembled WGS sequence"/>
</dbReference>
<organism evidence="1 2">
    <name type="scientific">Chitinophaga silvatica</name>
    <dbReference type="NCBI Taxonomy" id="2282649"/>
    <lineage>
        <taxon>Bacteria</taxon>
        <taxon>Pseudomonadati</taxon>
        <taxon>Bacteroidota</taxon>
        <taxon>Chitinophagia</taxon>
        <taxon>Chitinophagales</taxon>
        <taxon>Chitinophagaceae</taxon>
        <taxon>Chitinophaga</taxon>
    </lineage>
</organism>
<dbReference type="AlphaFoldDB" id="A0A3E1Y376"/>
<dbReference type="OrthoDB" id="627374at2"/>
<evidence type="ECO:0000313" key="1">
    <source>
        <dbReference type="EMBL" id="RFS18947.1"/>
    </source>
</evidence>
<evidence type="ECO:0000313" key="2">
    <source>
        <dbReference type="Proteomes" id="UP000260644"/>
    </source>
</evidence>
<name>A0A3E1Y376_9BACT</name>
<gene>
    <name evidence="1" type="ORF">DVR12_25400</name>
</gene>